<name>A0A6P0HF02_9ACTN</name>
<organism evidence="1 2">
    <name type="scientific">Nocardioides zeae</name>
    <dbReference type="NCBI Taxonomy" id="1457234"/>
    <lineage>
        <taxon>Bacteria</taxon>
        <taxon>Bacillati</taxon>
        <taxon>Actinomycetota</taxon>
        <taxon>Actinomycetes</taxon>
        <taxon>Propionibacteriales</taxon>
        <taxon>Nocardioidaceae</taxon>
        <taxon>Nocardioides</taxon>
    </lineage>
</organism>
<dbReference type="Proteomes" id="UP000468687">
    <property type="component" value="Unassembled WGS sequence"/>
</dbReference>
<reference evidence="1 2" key="1">
    <citation type="journal article" date="2014" name="Int. J. Syst. Evol. Microbiol.">
        <title>Nocardioides zeae sp. nov., isolated from the stem of Zea mays.</title>
        <authorList>
            <person name="Glaeser S.P."/>
            <person name="McInroy J.A."/>
            <person name="Busse H.J."/>
            <person name="Kampfer P."/>
        </authorList>
    </citation>
    <scope>NUCLEOTIDE SEQUENCE [LARGE SCALE GENOMIC DNA]</scope>
    <source>
        <strain evidence="1 2">JCM 30728</strain>
    </source>
</reference>
<gene>
    <name evidence="1" type="ORF">G3T38_01140</name>
</gene>
<protein>
    <submittedName>
        <fullName evidence="1">Uncharacterized protein</fullName>
    </submittedName>
</protein>
<sequence length="147" mass="15563">MLAAAGGVLADRDALHLPGEHATPARVPWERIDAAEWDAEAGTLTVTEVAPDVAAAPRHVVVVDEADPRARDRLLQVVRERVTASVVLQRHVRVAGRAGLHVVARRPPGGGALAWGFRFDVGIDPDDAAVRRVAAEALARARDDVGA</sequence>
<evidence type="ECO:0000313" key="1">
    <source>
        <dbReference type="EMBL" id="NEN76877.1"/>
    </source>
</evidence>
<accession>A0A6P0HF02</accession>
<proteinExistence type="predicted"/>
<comment type="caution">
    <text evidence="1">The sequence shown here is derived from an EMBL/GenBank/DDBJ whole genome shotgun (WGS) entry which is preliminary data.</text>
</comment>
<dbReference type="RefSeq" id="WP_163770236.1">
    <property type="nucleotide sequence ID" value="NZ_JAAGXA010000001.1"/>
</dbReference>
<dbReference type="EMBL" id="JAAGXA010000001">
    <property type="protein sequence ID" value="NEN76877.1"/>
    <property type="molecule type" value="Genomic_DNA"/>
</dbReference>
<keyword evidence="2" id="KW-1185">Reference proteome</keyword>
<dbReference type="AlphaFoldDB" id="A0A6P0HF02"/>
<evidence type="ECO:0000313" key="2">
    <source>
        <dbReference type="Proteomes" id="UP000468687"/>
    </source>
</evidence>